<evidence type="ECO:0000313" key="10">
    <source>
        <dbReference type="EMBL" id="MET3869322.1"/>
    </source>
</evidence>
<keyword evidence="2" id="KW-0813">Transport</keyword>
<feature type="transmembrane region" description="Helical" evidence="9">
    <location>
        <begin position="14"/>
        <end position="37"/>
    </location>
</feature>
<evidence type="ECO:0000256" key="1">
    <source>
        <dbReference type="ARBA" id="ARBA00004651"/>
    </source>
</evidence>
<dbReference type="EMBL" id="JBEPNW010000003">
    <property type="protein sequence ID" value="MET3869322.1"/>
    <property type="molecule type" value="Genomic_DNA"/>
</dbReference>
<feature type="transmembrane region" description="Helical" evidence="9">
    <location>
        <begin position="148"/>
        <end position="169"/>
    </location>
</feature>
<proteinExistence type="inferred from homology"/>
<accession>A0ABV2NS16</accession>
<evidence type="ECO:0000256" key="3">
    <source>
        <dbReference type="ARBA" id="ARBA00022475"/>
    </source>
</evidence>
<sequence length="299" mass="30913">MSDIAIGGFPLDLLALQLVTGIALGAIYVLVGIGLSLIFGLMNVVNFAHGAFFMVGAYVGVFLYGYTGSFWLSLVAAPLAMGLLGLAVERVLVRPLYGRGIDDPLLLTFGLSYVMVESVRIAFGLTGLPFAAPPELRGAVDLGIGYFPLYRLFLIGFALAVVGALWLFIERTPFGLVIRAGARDPQIVQVLGIEIAKVWLAVFALGCALAGLAGILAAPLQGVTPEMGIPVLAEAFVVTVVGGMGSLAGAVLAGLIVGVVVAMTSLVAPDMTKMAIFALMALVLLVRPRGLLGRAGALG</sequence>
<dbReference type="PANTHER" id="PTHR11795:SF442">
    <property type="entry name" value="ABC TRANSPORTER ATP-BINDING PROTEIN"/>
    <property type="match status" value="1"/>
</dbReference>
<feature type="transmembrane region" description="Helical" evidence="9">
    <location>
        <begin position="105"/>
        <end position="128"/>
    </location>
</feature>
<keyword evidence="7 9" id="KW-0472">Membrane</keyword>
<comment type="similarity">
    <text evidence="8">Belongs to the binding-protein-dependent transport system permease family. LivHM subfamily.</text>
</comment>
<keyword evidence="5" id="KW-0029">Amino-acid transport</keyword>
<feature type="transmembrane region" description="Helical" evidence="9">
    <location>
        <begin position="190"/>
        <end position="216"/>
    </location>
</feature>
<evidence type="ECO:0000256" key="9">
    <source>
        <dbReference type="SAM" id="Phobius"/>
    </source>
</evidence>
<organism evidence="10 11">
    <name type="scientific">Methylobacterium radiotolerans</name>
    <dbReference type="NCBI Taxonomy" id="31998"/>
    <lineage>
        <taxon>Bacteria</taxon>
        <taxon>Pseudomonadati</taxon>
        <taxon>Pseudomonadota</taxon>
        <taxon>Alphaproteobacteria</taxon>
        <taxon>Hyphomicrobiales</taxon>
        <taxon>Methylobacteriaceae</taxon>
        <taxon>Methylobacterium</taxon>
    </lineage>
</organism>
<dbReference type="Proteomes" id="UP001549119">
    <property type="component" value="Unassembled WGS sequence"/>
</dbReference>
<dbReference type="InterPro" id="IPR052157">
    <property type="entry name" value="BCAA_transport_permease"/>
</dbReference>
<feature type="transmembrane region" description="Helical" evidence="9">
    <location>
        <begin position="70"/>
        <end position="93"/>
    </location>
</feature>
<feature type="transmembrane region" description="Helical" evidence="9">
    <location>
        <begin position="236"/>
        <end position="262"/>
    </location>
</feature>
<keyword evidence="4 9" id="KW-0812">Transmembrane</keyword>
<keyword evidence="11" id="KW-1185">Reference proteome</keyword>
<reference evidence="10 11" key="1">
    <citation type="submission" date="2024-06" db="EMBL/GenBank/DDBJ databases">
        <title>Genomics of switchgrass bacterial isolates.</title>
        <authorList>
            <person name="Shade A."/>
        </authorList>
    </citation>
    <scope>NUCLEOTIDE SEQUENCE [LARGE SCALE GENOMIC DNA]</scope>
    <source>
        <strain evidence="10 11">PvP084</strain>
    </source>
</reference>
<evidence type="ECO:0000256" key="5">
    <source>
        <dbReference type="ARBA" id="ARBA00022970"/>
    </source>
</evidence>
<keyword evidence="6 9" id="KW-1133">Transmembrane helix</keyword>
<dbReference type="InterPro" id="IPR001851">
    <property type="entry name" value="ABC_transp_permease"/>
</dbReference>
<comment type="caution">
    <text evidence="10">The sequence shown here is derived from an EMBL/GenBank/DDBJ whole genome shotgun (WGS) entry which is preliminary data.</text>
</comment>
<evidence type="ECO:0000256" key="2">
    <source>
        <dbReference type="ARBA" id="ARBA00022448"/>
    </source>
</evidence>
<dbReference type="RefSeq" id="WP_012329594.1">
    <property type="nucleotide sequence ID" value="NZ_BJXP01000051.1"/>
</dbReference>
<dbReference type="CDD" id="cd06582">
    <property type="entry name" value="TM_PBP1_LivH_like"/>
    <property type="match status" value="1"/>
</dbReference>
<dbReference type="PANTHER" id="PTHR11795">
    <property type="entry name" value="BRANCHED-CHAIN AMINO ACID TRANSPORT SYSTEM PERMEASE PROTEIN LIVH"/>
    <property type="match status" value="1"/>
</dbReference>
<dbReference type="GeneID" id="6142028"/>
<evidence type="ECO:0000313" key="11">
    <source>
        <dbReference type="Proteomes" id="UP001549119"/>
    </source>
</evidence>
<evidence type="ECO:0000256" key="6">
    <source>
        <dbReference type="ARBA" id="ARBA00022989"/>
    </source>
</evidence>
<feature type="transmembrane region" description="Helical" evidence="9">
    <location>
        <begin position="44"/>
        <end position="64"/>
    </location>
</feature>
<gene>
    <name evidence="10" type="ORF">ABIC20_006700</name>
</gene>
<evidence type="ECO:0000256" key="4">
    <source>
        <dbReference type="ARBA" id="ARBA00022692"/>
    </source>
</evidence>
<feature type="transmembrane region" description="Helical" evidence="9">
    <location>
        <begin position="274"/>
        <end position="292"/>
    </location>
</feature>
<evidence type="ECO:0000256" key="8">
    <source>
        <dbReference type="ARBA" id="ARBA00037998"/>
    </source>
</evidence>
<name>A0ABV2NS16_9HYPH</name>
<dbReference type="Pfam" id="PF02653">
    <property type="entry name" value="BPD_transp_2"/>
    <property type="match status" value="1"/>
</dbReference>
<keyword evidence="3" id="KW-1003">Cell membrane</keyword>
<protein>
    <submittedName>
        <fullName evidence="10">Branched-chain amino acid transport system permease protein</fullName>
    </submittedName>
</protein>
<evidence type="ECO:0000256" key="7">
    <source>
        <dbReference type="ARBA" id="ARBA00023136"/>
    </source>
</evidence>
<comment type="subcellular location">
    <subcellularLocation>
        <location evidence="1">Cell membrane</location>
        <topology evidence="1">Multi-pass membrane protein</topology>
    </subcellularLocation>
</comment>